<dbReference type="RefSeq" id="WP_108948701.1">
    <property type="nucleotide sequence ID" value="NZ_CP022187.1"/>
</dbReference>
<sequence length="131" mass="14160">MLRIPPALSRSLFIFALVAVFWLALQPAPDVVQIVSWQDKIEHAVLFAVLMVLGSLAWPDRMPQLVLGLLAYGAAMEVAQSFTDYRFGDLWDWVADAIGVLLAAIPARLLAARFGTPPALASSTAGARNQA</sequence>
<dbReference type="KEGG" id="acom:CEW83_06945"/>
<dbReference type="Proteomes" id="UP000244930">
    <property type="component" value="Chromosome"/>
</dbReference>
<evidence type="ECO:0008006" key="4">
    <source>
        <dbReference type="Google" id="ProtNLM"/>
    </source>
</evidence>
<organism evidence="2 3">
    <name type="scientific">Parazoarcus communis</name>
    <dbReference type="NCBI Taxonomy" id="41977"/>
    <lineage>
        <taxon>Bacteria</taxon>
        <taxon>Pseudomonadati</taxon>
        <taxon>Pseudomonadota</taxon>
        <taxon>Betaproteobacteria</taxon>
        <taxon>Rhodocyclales</taxon>
        <taxon>Zoogloeaceae</taxon>
        <taxon>Parazoarcus</taxon>
    </lineage>
</organism>
<feature type="transmembrane region" description="Helical" evidence="1">
    <location>
        <begin position="65"/>
        <end position="82"/>
    </location>
</feature>
<feature type="transmembrane region" description="Helical" evidence="1">
    <location>
        <begin position="12"/>
        <end position="29"/>
    </location>
</feature>
<evidence type="ECO:0000313" key="2">
    <source>
        <dbReference type="EMBL" id="AWI74993.1"/>
    </source>
</evidence>
<reference evidence="2 3" key="1">
    <citation type="submission" date="2017-06" db="EMBL/GenBank/DDBJ databases">
        <title>Azoarcus.</title>
        <authorList>
            <person name="Woo J.-H."/>
            <person name="Kim H.-S."/>
        </authorList>
    </citation>
    <scope>NUCLEOTIDE SEQUENCE [LARGE SCALE GENOMIC DNA]</scope>
    <source>
        <strain evidence="2 3">TSPY31</strain>
    </source>
</reference>
<feature type="transmembrane region" description="Helical" evidence="1">
    <location>
        <begin position="41"/>
        <end position="58"/>
    </location>
</feature>
<evidence type="ECO:0000313" key="3">
    <source>
        <dbReference type="Proteomes" id="UP000244930"/>
    </source>
</evidence>
<proteinExistence type="predicted"/>
<protein>
    <recommendedName>
        <fullName evidence="4">VanZ-like domain-containing protein</fullName>
    </recommendedName>
</protein>
<dbReference type="AlphaFoldDB" id="A0A2U8GP81"/>
<keyword evidence="3" id="KW-1185">Reference proteome</keyword>
<dbReference type="EMBL" id="CP022187">
    <property type="protein sequence ID" value="AWI74993.1"/>
    <property type="molecule type" value="Genomic_DNA"/>
</dbReference>
<keyword evidence="1" id="KW-0812">Transmembrane</keyword>
<dbReference type="NCBIfam" id="NF037970">
    <property type="entry name" value="vanZ_1"/>
    <property type="match status" value="1"/>
</dbReference>
<keyword evidence="1" id="KW-0472">Membrane</keyword>
<gene>
    <name evidence="2" type="ORF">CEW83_06945</name>
</gene>
<accession>A0A2U8GP81</accession>
<name>A0A2U8GP81_9RHOO</name>
<evidence type="ECO:0000256" key="1">
    <source>
        <dbReference type="SAM" id="Phobius"/>
    </source>
</evidence>
<keyword evidence="1" id="KW-1133">Transmembrane helix</keyword>
<feature type="transmembrane region" description="Helical" evidence="1">
    <location>
        <begin position="94"/>
        <end position="111"/>
    </location>
</feature>